<evidence type="ECO:0000256" key="2">
    <source>
        <dbReference type="ARBA" id="ARBA00023125"/>
    </source>
</evidence>
<evidence type="ECO:0000313" key="6">
    <source>
        <dbReference type="Proteomes" id="UP000028640"/>
    </source>
</evidence>
<dbReference type="InterPro" id="IPR009057">
    <property type="entry name" value="Homeodomain-like_sf"/>
</dbReference>
<evidence type="ECO:0000313" key="5">
    <source>
        <dbReference type="EMBL" id="KFC82476.1"/>
    </source>
</evidence>
<keyword evidence="6" id="KW-1185">Reference proteome</keyword>
<dbReference type="OrthoDB" id="9783876at2"/>
<dbReference type="EMBL" id="JMPJ01000041">
    <property type="protein sequence ID" value="KFC82476.1"/>
    <property type="molecule type" value="Genomic_DNA"/>
</dbReference>
<accession>A0A085GFI1</accession>
<name>A0A085GFI1_EWIA3</name>
<dbReference type="RefSeq" id="WP_034790127.1">
    <property type="nucleotide sequence ID" value="NZ_JMPJ01000041.1"/>
</dbReference>
<keyword evidence="2" id="KW-0238">DNA-binding</keyword>
<evidence type="ECO:0000259" key="4">
    <source>
        <dbReference type="PROSITE" id="PS01124"/>
    </source>
</evidence>
<keyword evidence="3" id="KW-0804">Transcription</keyword>
<dbReference type="Gene3D" id="1.10.10.60">
    <property type="entry name" value="Homeodomain-like"/>
    <property type="match status" value="1"/>
</dbReference>
<dbReference type="STRING" id="910964.GEAM_1503"/>
<protein>
    <submittedName>
        <fullName evidence="5">AraC family transcriptional regulator</fullName>
    </submittedName>
</protein>
<keyword evidence="1" id="KW-0805">Transcription regulation</keyword>
<sequence>MVRKIKVSPGIGTASLLIQHSELHTSDIFVDKPELILILQGHSTLRHGLQETAIQSGEMLAVNSGHSLSITNVPSDEGIFSCAIMAWDSSLFCDSRLYVSPFEGALITVEDIRVIPHIPPAFKQSFTDTHHSMLWQNSLPPTIARHRMIEQLLWLSHMGISYSRQHSESVTQQVRDLLVNNLHKSFTAAEVAEKLMMNEVMLRRRLATENSVLRNLMIDVRMTHALRLLQCTDLAISHIAHQVGYESGSRFAERFRKRFGFAPTSIRGHLRSL</sequence>
<dbReference type="InterPro" id="IPR018060">
    <property type="entry name" value="HTH_AraC"/>
</dbReference>
<dbReference type="SUPFAM" id="SSF46689">
    <property type="entry name" value="Homeodomain-like"/>
    <property type="match status" value="1"/>
</dbReference>
<dbReference type="InterPro" id="IPR020449">
    <property type="entry name" value="Tscrpt_reg_AraC-type_HTH"/>
</dbReference>
<dbReference type="GeneID" id="78379849"/>
<dbReference type="PROSITE" id="PS01124">
    <property type="entry name" value="HTH_ARAC_FAMILY_2"/>
    <property type="match status" value="1"/>
</dbReference>
<proteinExistence type="predicted"/>
<dbReference type="Pfam" id="PF12833">
    <property type="entry name" value="HTH_18"/>
    <property type="match status" value="1"/>
</dbReference>
<dbReference type="PANTHER" id="PTHR47894:SF4">
    <property type="entry name" value="HTH-TYPE TRANSCRIPTIONAL REGULATOR GADX"/>
    <property type="match status" value="1"/>
</dbReference>
<dbReference type="eggNOG" id="COG2207">
    <property type="taxonomic scope" value="Bacteria"/>
</dbReference>
<organism evidence="5 6">
    <name type="scientific">Ewingella americana (strain ATCC 33852 / DSM 4580 / CCUG 14506 / JCM 5911 / LMG 7869 / NCTC 12157 / CDC 1468-78)</name>
    <dbReference type="NCBI Taxonomy" id="910964"/>
    <lineage>
        <taxon>Bacteria</taxon>
        <taxon>Pseudomonadati</taxon>
        <taxon>Pseudomonadota</taxon>
        <taxon>Gammaproteobacteria</taxon>
        <taxon>Enterobacterales</taxon>
        <taxon>Yersiniaceae</taxon>
        <taxon>Ewingella</taxon>
    </lineage>
</organism>
<dbReference type="GO" id="GO:0003700">
    <property type="term" value="F:DNA-binding transcription factor activity"/>
    <property type="evidence" value="ECO:0007669"/>
    <property type="project" value="InterPro"/>
</dbReference>
<dbReference type="AlphaFoldDB" id="A0A085GFI1"/>
<dbReference type="PRINTS" id="PR00032">
    <property type="entry name" value="HTHARAC"/>
</dbReference>
<dbReference type="GO" id="GO:0000976">
    <property type="term" value="F:transcription cis-regulatory region binding"/>
    <property type="evidence" value="ECO:0007669"/>
    <property type="project" value="TreeGrafter"/>
</dbReference>
<dbReference type="SMART" id="SM00342">
    <property type="entry name" value="HTH_ARAC"/>
    <property type="match status" value="1"/>
</dbReference>
<reference evidence="5 6" key="1">
    <citation type="submission" date="2014-05" db="EMBL/GenBank/DDBJ databases">
        <title>ATOL: Assembling a taxonomically balanced genome-scale reconstruction of the evolutionary history of the Enterobacteriaceae.</title>
        <authorList>
            <person name="Plunkett G.III."/>
            <person name="Neeno-Eckwall E.C."/>
            <person name="Glasner J.D."/>
            <person name="Perna N.T."/>
        </authorList>
    </citation>
    <scope>NUCLEOTIDE SEQUENCE [LARGE SCALE GENOMIC DNA]</scope>
    <source>
        <strain evidence="5 6">ATCC 33852</strain>
    </source>
</reference>
<feature type="domain" description="HTH araC/xylS-type" evidence="4">
    <location>
        <begin position="172"/>
        <end position="269"/>
    </location>
</feature>
<dbReference type="Proteomes" id="UP000028640">
    <property type="component" value="Unassembled WGS sequence"/>
</dbReference>
<evidence type="ECO:0000256" key="1">
    <source>
        <dbReference type="ARBA" id="ARBA00023015"/>
    </source>
</evidence>
<dbReference type="GO" id="GO:0005829">
    <property type="term" value="C:cytosol"/>
    <property type="evidence" value="ECO:0007669"/>
    <property type="project" value="TreeGrafter"/>
</dbReference>
<gene>
    <name evidence="5" type="ORF">GEAM_1503</name>
</gene>
<comment type="caution">
    <text evidence="5">The sequence shown here is derived from an EMBL/GenBank/DDBJ whole genome shotgun (WGS) entry which is preliminary data.</text>
</comment>
<dbReference type="PANTHER" id="PTHR47894">
    <property type="entry name" value="HTH-TYPE TRANSCRIPTIONAL REGULATOR GADX"/>
    <property type="match status" value="1"/>
</dbReference>
<evidence type="ECO:0000256" key="3">
    <source>
        <dbReference type="ARBA" id="ARBA00023163"/>
    </source>
</evidence>